<protein>
    <submittedName>
        <fullName evidence="1">Type II toxin-antitoxin system VapB family antitoxin</fullName>
    </submittedName>
</protein>
<organism evidence="1 2">
    <name type="scientific">Plastoroseomonas hellenica</name>
    <dbReference type="NCBI Taxonomy" id="2687306"/>
    <lineage>
        <taxon>Bacteria</taxon>
        <taxon>Pseudomonadati</taxon>
        <taxon>Pseudomonadota</taxon>
        <taxon>Alphaproteobacteria</taxon>
        <taxon>Acetobacterales</taxon>
        <taxon>Acetobacteraceae</taxon>
        <taxon>Plastoroseomonas</taxon>
    </lineage>
</organism>
<reference evidence="2" key="1">
    <citation type="journal article" date="2021" name="Syst. Appl. Microbiol.">
        <title>Roseomonas hellenica sp. nov., isolated from roots of wild-growing Alkanna tinctoria.</title>
        <authorList>
            <person name="Rat A."/>
            <person name="Naranjo H.D."/>
            <person name="Lebbe L."/>
            <person name="Cnockaert M."/>
            <person name="Krigas N."/>
            <person name="Grigoriadou K."/>
            <person name="Maloupa E."/>
            <person name="Willems A."/>
        </authorList>
    </citation>
    <scope>NUCLEOTIDE SEQUENCE [LARGE SCALE GENOMIC DNA]</scope>
    <source>
        <strain evidence="2">LMG 31523</strain>
    </source>
</reference>
<evidence type="ECO:0000313" key="2">
    <source>
        <dbReference type="Proteomes" id="UP001196870"/>
    </source>
</evidence>
<dbReference type="Pfam" id="PF07704">
    <property type="entry name" value="PSK_trans_fac"/>
    <property type="match status" value="1"/>
</dbReference>
<comment type="caution">
    <text evidence="1">The sequence shown here is derived from an EMBL/GenBank/DDBJ whole genome shotgun (WGS) entry which is preliminary data.</text>
</comment>
<keyword evidence="2" id="KW-1185">Reference proteome</keyword>
<gene>
    <name evidence="1" type="ORF">GXW71_17760</name>
</gene>
<dbReference type="RefSeq" id="WP_211853886.1">
    <property type="nucleotide sequence ID" value="NZ_JAAGBB010000021.1"/>
</dbReference>
<accession>A0ABS5F0Y7</accession>
<sequence length="109" mass="12317">MRGELAIPPPFYHIWRSLYQGHAMGQLNIKDDALIAEAKELAALLGTSTTAALREAVHERLLREKAGRESERKRRYDAIMAIAERSWKLFPPGTSSDHSDLYDENGLPK</sequence>
<proteinExistence type="predicted"/>
<dbReference type="Proteomes" id="UP001196870">
    <property type="component" value="Unassembled WGS sequence"/>
</dbReference>
<evidence type="ECO:0000313" key="1">
    <source>
        <dbReference type="EMBL" id="MBR0666212.1"/>
    </source>
</evidence>
<dbReference type="EMBL" id="JAAGBB010000021">
    <property type="protein sequence ID" value="MBR0666212.1"/>
    <property type="molecule type" value="Genomic_DNA"/>
</dbReference>
<dbReference type="InterPro" id="IPR011660">
    <property type="entry name" value="VapB-like"/>
</dbReference>
<name>A0ABS5F0Y7_9PROT</name>